<dbReference type="GO" id="GO:0046872">
    <property type="term" value="F:metal ion binding"/>
    <property type="evidence" value="ECO:0007669"/>
    <property type="project" value="UniProtKB-KW"/>
</dbReference>
<dbReference type="PANTHER" id="PTHR12697:SF5">
    <property type="entry name" value="DEOXYHYPUSINE HYDROXYLASE"/>
    <property type="match status" value="1"/>
</dbReference>
<comment type="cofactor">
    <cofactor evidence="9">
        <name>Fe(2+)</name>
        <dbReference type="ChEBI" id="CHEBI:29033"/>
    </cofactor>
    <text evidence="9">Binds 2 Fe(2+) ions per subunit.</text>
</comment>
<feature type="binding site" evidence="9">
    <location>
        <position position="97"/>
    </location>
    <ligand>
        <name>Fe cation</name>
        <dbReference type="ChEBI" id="CHEBI:24875"/>
        <label>1</label>
    </ligand>
</feature>
<feature type="binding site" evidence="9">
    <location>
        <position position="96"/>
    </location>
    <ligand>
        <name>Fe cation</name>
        <dbReference type="ChEBI" id="CHEBI:24875"/>
        <label>1</label>
    </ligand>
</feature>
<dbReference type="AlphaFoldDB" id="A0A7S3R8V5"/>
<dbReference type="InterPro" id="IPR027517">
    <property type="entry name" value="Deoxyhypusine_hydroxylase"/>
</dbReference>
<comment type="similarity">
    <text evidence="9">Belongs to the deoxyhypusine hydroxylase family.</text>
</comment>
<feature type="binding site" evidence="9">
    <location>
        <position position="217"/>
    </location>
    <ligand>
        <name>Fe cation</name>
        <dbReference type="ChEBI" id="CHEBI:24875"/>
        <label>2</label>
    </ligand>
</feature>
<protein>
    <recommendedName>
        <fullName evidence="9">Deoxyhypusine hydroxylase</fullName>
        <shortName evidence="9">DOHH</shortName>
        <ecNumber evidence="9">1.14.99.29</ecNumber>
    </recommendedName>
    <alternativeName>
        <fullName evidence="9">Deoxyhypusine dioxygenase</fullName>
    </alternativeName>
    <alternativeName>
        <fullName evidence="9">Deoxyhypusine monooxygenase</fullName>
    </alternativeName>
</protein>
<evidence type="ECO:0000256" key="8">
    <source>
        <dbReference type="ARBA" id="ARBA00023256"/>
    </source>
</evidence>
<dbReference type="EC" id="1.14.99.29" evidence="9"/>
<comment type="catalytic activity">
    <reaction evidence="1 9">
        <text>[eIF5A protein]-deoxyhypusine + AH2 + O2 = [eIF5A protein]-hypusine + A + H2O</text>
        <dbReference type="Rhea" id="RHEA:14101"/>
        <dbReference type="Rhea" id="RHEA-COMP:10144"/>
        <dbReference type="Rhea" id="RHEA-COMP:12592"/>
        <dbReference type="ChEBI" id="CHEBI:13193"/>
        <dbReference type="ChEBI" id="CHEBI:15377"/>
        <dbReference type="ChEBI" id="CHEBI:15379"/>
        <dbReference type="ChEBI" id="CHEBI:17499"/>
        <dbReference type="ChEBI" id="CHEBI:82657"/>
        <dbReference type="ChEBI" id="CHEBI:91175"/>
        <dbReference type="EC" id="1.14.99.29"/>
    </reaction>
</comment>
<evidence type="ECO:0000256" key="5">
    <source>
        <dbReference type="ARBA" id="ARBA00023002"/>
    </source>
</evidence>
<dbReference type="SUPFAM" id="SSF48371">
    <property type="entry name" value="ARM repeat"/>
    <property type="match status" value="1"/>
</dbReference>
<organism evidence="10">
    <name type="scientific">Dunaliella tertiolecta</name>
    <name type="common">Green alga</name>
    <dbReference type="NCBI Taxonomy" id="3047"/>
    <lineage>
        <taxon>Eukaryota</taxon>
        <taxon>Viridiplantae</taxon>
        <taxon>Chlorophyta</taxon>
        <taxon>core chlorophytes</taxon>
        <taxon>Chlorophyceae</taxon>
        <taxon>CS clade</taxon>
        <taxon>Chlamydomonadales</taxon>
        <taxon>Dunaliellaceae</taxon>
        <taxon>Dunaliella</taxon>
    </lineage>
</organism>
<dbReference type="FunFam" id="1.25.10.10:FF:000099">
    <property type="entry name" value="Deoxyhypusine hydroxylase"/>
    <property type="match status" value="1"/>
</dbReference>
<evidence type="ECO:0000256" key="7">
    <source>
        <dbReference type="ARBA" id="ARBA00023033"/>
    </source>
</evidence>
<comment type="caution">
    <text evidence="9">Lacks conserved residue(s) required for the propagation of feature annotation.</text>
</comment>
<feature type="binding site" evidence="9">
    <location>
        <position position="251"/>
    </location>
    <ligand>
        <name>Fe cation</name>
        <dbReference type="ChEBI" id="CHEBI:24875"/>
        <label>2</label>
    </ligand>
</feature>
<keyword evidence="4" id="KW-0677">Repeat</keyword>
<reference evidence="10" key="1">
    <citation type="submission" date="2021-01" db="EMBL/GenBank/DDBJ databases">
        <authorList>
            <person name="Corre E."/>
            <person name="Pelletier E."/>
            <person name="Niang G."/>
            <person name="Scheremetjew M."/>
            <person name="Finn R."/>
            <person name="Kale V."/>
            <person name="Holt S."/>
            <person name="Cochrane G."/>
            <person name="Meng A."/>
            <person name="Brown T."/>
            <person name="Cohen L."/>
        </authorList>
    </citation>
    <scope>NUCLEOTIDE SEQUENCE</scope>
    <source>
        <strain evidence="10">CCMP1320</strain>
    </source>
</reference>
<dbReference type="PANTHER" id="PTHR12697">
    <property type="entry name" value="PBS LYASE HEAT-LIKE PROTEIN"/>
    <property type="match status" value="1"/>
</dbReference>
<sequence>MVQASTVQASAEAIHSLHAKLVDPSTSLPEKYRVMFSLRNVEGDLANKALLQALKDSSALFRHDVAFCLGQRQDKANMDVLARTLADPNEHAMVRHEAGEALGAIGQEQCLDALRQHLQDGVKEVAETCQLALQRIQYLKEHPDALNEESPYFSVDPVPALPASTPTPELRSLLLDESKRMFDRYSALFALRNKGGAEAVCVLGEVFSKCSSALLKHEVAYVLGQMQDPAAVRFLTAVLQDTAEHAMVRHEAAEALGAIASDSTIQMLKDFAKDPEPIVAHSCVVALDMLEFEKSGNFQYAQVGSA</sequence>
<dbReference type="GO" id="GO:0019135">
    <property type="term" value="F:deoxyhypusine monooxygenase activity"/>
    <property type="evidence" value="ECO:0007669"/>
    <property type="project" value="UniProtKB-UniRule"/>
</dbReference>
<dbReference type="InterPro" id="IPR004155">
    <property type="entry name" value="PBS_lyase_HEAT"/>
</dbReference>
<proteinExistence type="inferred from homology"/>
<keyword evidence="3 9" id="KW-0479">Metal-binding</keyword>
<feature type="binding site" evidence="9">
    <location>
        <position position="250"/>
    </location>
    <ligand>
        <name>Fe cation</name>
        <dbReference type="ChEBI" id="CHEBI:24875"/>
        <label>2</label>
    </ligand>
</feature>
<keyword evidence="5 9" id="KW-0560">Oxidoreductase</keyword>
<keyword evidence="6 9" id="KW-0408">Iron</keyword>
<gene>
    <name evidence="10" type="ORF">DTER00134_LOCUS21256</name>
</gene>
<evidence type="ECO:0000256" key="2">
    <source>
        <dbReference type="ARBA" id="ARBA00005041"/>
    </source>
</evidence>
<comment type="function">
    <text evidence="9">Catalyzes the hydroxylation of the N(6)-(4-aminobutyl)-L-lysine intermediate to form hypusine, an essential post-translational modification only found in mature eIF-5A factor.</text>
</comment>
<comment type="pathway">
    <text evidence="2 9">Protein modification; eIF5A hypusination.</text>
</comment>
<dbReference type="Pfam" id="PF13646">
    <property type="entry name" value="HEAT_2"/>
    <property type="match status" value="2"/>
</dbReference>
<accession>A0A7S3R8V5</accession>
<keyword evidence="7 9" id="KW-0503">Monooxygenase</keyword>
<evidence type="ECO:0000256" key="1">
    <source>
        <dbReference type="ARBA" id="ARBA00000068"/>
    </source>
</evidence>
<evidence type="ECO:0000256" key="9">
    <source>
        <dbReference type="HAMAP-Rule" id="MF_03101"/>
    </source>
</evidence>
<feature type="binding site" evidence="9">
    <location>
        <position position="63"/>
    </location>
    <ligand>
        <name>Fe cation</name>
        <dbReference type="ChEBI" id="CHEBI:24875"/>
        <label>1</label>
    </ligand>
</feature>
<dbReference type="Gene3D" id="1.25.10.10">
    <property type="entry name" value="Leucine-rich Repeat Variant"/>
    <property type="match status" value="2"/>
</dbReference>
<dbReference type="HAMAP" id="MF_03101">
    <property type="entry name" value="Deoxyhypusine_hydroxylase"/>
    <property type="match status" value="1"/>
</dbReference>
<evidence type="ECO:0000256" key="4">
    <source>
        <dbReference type="ARBA" id="ARBA00022737"/>
    </source>
</evidence>
<dbReference type="SMART" id="SM00567">
    <property type="entry name" value="EZ_HEAT"/>
    <property type="match status" value="6"/>
</dbReference>
<dbReference type="InterPro" id="IPR011989">
    <property type="entry name" value="ARM-like"/>
</dbReference>
<name>A0A7S3R8V5_DUNTE</name>
<keyword evidence="8 9" id="KW-0386">Hypusine biosynthesis</keyword>
<evidence type="ECO:0000256" key="6">
    <source>
        <dbReference type="ARBA" id="ARBA00023004"/>
    </source>
</evidence>
<dbReference type="InterPro" id="IPR016024">
    <property type="entry name" value="ARM-type_fold"/>
</dbReference>
<evidence type="ECO:0000313" key="10">
    <source>
        <dbReference type="EMBL" id="CAE0506183.1"/>
    </source>
</evidence>
<feature type="binding site" evidence="9">
    <location>
        <position position="218"/>
    </location>
    <ligand>
        <name>Fe cation</name>
        <dbReference type="ChEBI" id="CHEBI:24875"/>
        <label>2</label>
    </ligand>
</feature>
<dbReference type="UniPathway" id="UPA00354"/>
<dbReference type="EMBL" id="HBIP01034825">
    <property type="protein sequence ID" value="CAE0506183.1"/>
    <property type="molecule type" value="Transcribed_RNA"/>
</dbReference>
<evidence type="ECO:0000256" key="3">
    <source>
        <dbReference type="ARBA" id="ARBA00022723"/>
    </source>
</evidence>